<dbReference type="EMBL" id="BAAAWD010000007">
    <property type="protein sequence ID" value="GAA3003914.1"/>
    <property type="molecule type" value="Genomic_DNA"/>
</dbReference>
<dbReference type="InterPro" id="IPR045155">
    <property type="entry name" value="Beta-lactam_cat"/>
</dbReference>
<dbReference type="PANTHER" id="PTHR35333:SF3">
    <property type="entry name" value="BETA-LACTAMASE-TYPE TRANSPEPTIDASE FOLD CONTAINING PROTEIN"/>
    <property type="match status" value="1"/>
</dbReference>
<comment type="caution">
    <text evidence="3">The sequence shown here is derived from an EMBL/GenBank/DDBJ whole genome shotgun (WGS) entry which is preliminary data.</text>
</comment>
<accession>A0ABN3XWU4</accession>
<dbReference type="InterPro" id="IPR000871">
    <property type="entry name" value="Beta-lactam_class-A"/>
</dbReference>
<keyword evidence="4" id="KW-1185">Reference proteome</keyword>
<feature type="compositionally biased region" description="Gly residues" evidence="1">
    <location>
        <begin position="329"/>
        <end position="347"/>
    </location>
</feature>
<dbReference type="Pfam" id="PF13354">
    <property type="entry name" value="Beta-lactamase2"/>
    <property type="match status" value="1"/>
</dbReference>
<dbReference type="Gene3D" id="3.40.710.10">
    <property type="entry name" value="DD-peptidase/beta-lactamase superfamily"/>
    <property type="match status" value="1"/>
</dbReference>
<proteinExistence type="predicted"/>
<feature type="region of interest" description="Disordered" evidence="1">
    <location>
        <begin position="329"/>
        <end position="361"/>
    </location>
</feature>
<feature type="domain" description="Beta-lactamase class A catalytic" evidence="2">
    <location>
        <begin position="154"/>
        <end position="297"/>
    </location>
</feature>
<feature type="region of interest" description="Disordered" evidence="1">
    <location>
        <begin position="24"/>
        <end position="76"/>
    </location>
</feature>
<dbReference type="InterPro" id="IPR012338">
    <property type="entry name" value="Beta-lactam/transpept-like"/>
</dbReference>
<keyword evidence="3" id="KW-0378">Hydrolase</keyword>
<feature type="compositionally biased region" description="Basic and acidic residues" evidence="1">
    <location>
        <begin position="348"/>
        <end position="361"/>
    </location>
</feature>
<name>A0ABN3XWU4_9ACTN</name>
<dbReference type="SUPFAM" id="SSF56601">
    <property type="entry name" value="beta-lactamase/transpeptidase-like"/>
    <property type="match status" value="1"/>
</dbReference>
<gene>
    <name evidence="3" type="ORF">GCM10017559_26670</name>
</gene>
<dbReference type="PANTHER" id="PTHR35333">
    <property type="entry name" value="BETA-LACTAMASE"/>
    <property type="match status" value="1"/>
</dbReference>
<evidence type="ECO:0000259" key="2">
    <source>
        <dbReference type="Pfam" id="PF13354"/>
    </source>
</evidence>
<organism evidence="3 4">
    <name type="scientific">Streptosporangium longisporum</name>
    <dbReference type="NCBI Taxonomy" id="46187"/>
    <lineage>
        <taxon>Bacteria</taxon>
        <taxon>Bacillati</taxon>
        <taxon>Actinomycetota</taxon>
        <taxon>Actinomycetes</taxon>
        <taxon>Streptosporangiales</taxon>
        <taxon>Streptosporangiaceae</taxon>
        <taxon>Streptosporangium</taxon>
    </lineage>
</organism>
<dbReference type="Proteomes" id="UP001499930">
    <property type="component" value="Unassembled WGS sequence"/>
</dbReference>
<dbReference type="GO" id="GO:0016787">
    <property type="term" value="F:hydrolase activity"/>
    <property type="evidence" value="ECO:0007669"/>
    <property type="project" value="UniProtKB-KW"/>
</dbReference>
<feature type="compositionally biased region" description="Polar residues" evidence="1">
    <location>
        <begin position="26"/>
        <end position="38"/>
    </location>
</feature>
<evidence type="ECO:0000313" key="3">
    <source>
        <dbReference type="EMBL" id="GAA3003914.1"/>
    </source>
</evidence>
<protein>
    <submittedName>
        <fullName evidence="3">Serine hydrolase</fullName>
    </submittedName>
</protein>
<evidence type="ECO:0000256" key="1">
    <source>
        <dbReference type="SAM" id="MobiDB-lite"/>
    </source>
</evidence>
<evidence type="ECO:0000313" key="4">
    <source>
        <dbReference type="Proteomes" id="UP001499930"/>
    </source>
</evidence>
<reference evidence="3 4" key="1">
    <citation type="journal article" date="2019" name="Int. J. Syst. Evol. Microbiol.">
        <title>The Global Catalogue of Microorganisms (GCM) 10K type strain sequencing project: providing services to taxonomists for standard genome sequencing and annotation.</title>
        <authorList>
            <consortium name="The Broad Institute Genomics Platform"/>
            <consortium name="The Broad Institute Genome Sequencing Center for Infectious Disease"/>
            <person name="Wu L."/>
            <person name="Ma J."/>
        </authorList>
    </citation>
    <scope>NUCLEOTIDE SEQUENCE [LARGE SCALE GENOMIC DNA]</scope>
    <source>
        <strain evidence="3 4">JCM 3106</strain>
    </source>
</reference>
<sequence length="361" mass="38077">MAGAVILVAAAQVGGCGVHRDPSPVGLSSVTPSSTPQVAPTPPMSTASPTGPFLAADPLPVFPGTAPPSASGRVPDAEPPRFHAGRLSRRLDAFLAAYGGRTTLSVRDLTTGRHYRYHRALRLPTASASKIGILAALLLETRWRDLDRRARSDARKMIRFSDNGAADRLYERIGLENGLDVANRRLGLRRTRTPGGRCVNLYCWGITQTTAEDQTRLVRALATDRSPLEPATRRRVLGLMERVTPDQKWGISAGACEGDRVALKNGWLRHVANGRWVVVSAGLIRGHGHDYAVAVLTGDGLSMGAGIAKIEGVVERVMAAFRGGLGCRAGEGGESGEGGEGAAGGRGEAGEVRRAGTADED</sequence>